<dbReference type="PIRSF" id="PIRSF028688">
    <property type="entry name" value="UCP_imp_028688"/>
    <property type="match status" value="1"/>
</dbReference>
<feature type="compositionally biased region" description="Polar residues" evidence="1">
    <location>
        <begin position="175"/>
        <end position="186"/>
    </location>
</feature>
<dbReference type="InterPro" id="IPR014549">
    <property type="entry name" value="FlgO"/>
</dbReference>
<accession>A0ABQ1I2N9</accession>
<protein>
    <recommendedName>
        <fullName evidence="2">FlgO domain-containing protein</fullName>
    </recommendedName>
</protein>
<name>A0ABQ1I2N9_9ALTE</name>
<evidence type="ECO:0000259" key="2">
    <source>
        <dbReference type="Pfam" id="PF17680"/>
    </source>
</evidence>
<keyword evidence="4" id="KW-1185">Reference proteome</keyword>
<sequence length="194" mass="21403">MRYTILVAALLVLQGCNTSLHHVSNYPYVEPREQQEAALFAHVDELSEQLTDDLELGEKDTVAISTVVDLDNLQSSDSFGRQVAEAMFAALSQKGIHTIEPRLTGRLQMDPGFGEFSLSRDAQLLREQMQITYVVVGSFQRTDSGRHVNLRLVELSSQNVVAAAYQFIPNSAGATSPRVTSVNGSLQRHEQSVL</sequence>
<dbReference type="InterPro" id="IPR041215">
    <property type="entry name" value="FlgO_dom"/>
</dbReference>
<gene>
    <name evidence="3" type="ORF">GCM10007414_25160</name>
</gene>
<evidence type="ECO:0000256" key="1">
    <source>
        <dbReference type="SAM" id="MobiDB-lite"/>
    </source>
</evidence>
<dbReference type="PROSITE" id="PS51257">
    <property type="entry name" value="PROKAR_LIPOPROTEIN"/>
    <property type="match status" value="1"/>
</dbReference>
<evidence type="ECO:0000313" key="4">
    <source>
        <dbReference type="Proteomes" id="UP000651977"/>
    </source>
</evidence>
<dbReference type="Proteomes" id="UP000651977">
    <property type="component" value="Unassembled WGS sequence"/>
</dbReference>
<comment type="caution">
    <text evidence="3">The sequence shown here is derived from an EMBL/GenBank/DDBJ whole genome shotgun (WGS) entry which is preliminary data.</text>
</comment>
<dbReference type="EMBL" id="BMDY01000014">
    <property type="protein sequence ID" value="GGB10730.1"/>
    <property type="molecule type" value="Genomic_DNA"/>
</dbReference>
<feature type="domain" description="FlgO" evidence="2">
    <location>
        <begin position="46"/>
        <end position="171"/>
    </location>
</feature>
<dbReference type="RefSeq" id="WP_055732119.1">
    <property type="nucleotide sequence ID" value="NZ_BMDY01000014.1"/>
</dbReference>
<dbReference type="Pfam" id="PF17680">
    <property type="entry name" value="FlgO"/>
    <property type="match status" value="1"/>
</dbReference>
<proteinExistence type="predicted"/>
<reference evidence="4" key="1">
    <citation type="journal article" date="2019" name="Int. J. Syst. Evol. Microbiol.">
        <title>The Global Catalogue of Microorganisms (GCM) 10K type strain sequencing project: providing services to taxonomists for standard genome sequencing and annotation.</title>
        <authorList>
            <consortium name="The Broad Institute Genomics Platform"/>
            <consortium name="The Broad Institute Genome Sequencing Center for Infectious Disease"/>
            <person name="Wu L."/>
            <person name="Ma J."/>
        </authorList>
    </citation>
    <scope>NUCLEOTIDE SEQUENCE [LARGE SCALE GENOMIC DNA]</scope>
    <source>
        <strain evidence="4">CGMCC 1.10131</strain>
    </source>
</reference>
<evidence type="ECO:0000313" key="3">
    <source>
        <dbReference type="EMBL" id="GGB10730.1"/>
    </source>
</evidence>
<organism evidence="3 4">
    <name type="scientific">Agarivorans gilvus</name>
    <dbReference type="NCBI Taxonomy" id="680279"/>
    <lineage>
        <taxon>Bacteria</taxon>
        <taxon>Pseudomonadati</taxon>
        <taxon>Pseudomonadota</taxon>
        <taxon>Gammaproteobacteria</taxon>
        <taxon>Alteromonadales</taxon>
        <taxon>Alteromonadaceae</taxon>
        <taxon>Agarivorans</taxon>
    </lineage>
</organism>
<feature type="region of interest" description="Disordered" evidence="1">
    <location>
        <begin position="175"/>
        <end position="194"/>
    </location>
</feature>